<dbReference type="Proteomes" id="UP000550714">
    <property type="component" value="Unassembled WGS sequence"/>
</dbReference>
<proteinExistence type="predicted"/>
<dbReference type="AlphaFoldDB" id="A0A839S6V8"/>
<accession>A0A839S6V8</accession>
<protein>
    <submittedName>
        <fullName evidence="1">Uncharacterized protein</fullName>
    </submittedName>
</protein>
<keyword evidence="2" id="KW-1185">Reference proteome</keyword>
<dbReference type="EMBL" id="JACHWU010000006">
    <property type="protein sequence ID" value="MBB3052993.1"/>
    <property type="molecule type" value="Genomic_DNA"/>
</dbReference>
<comment type="caution">
    <text evidence="1">The sequence shown here is derived from an EMBL/GenBank/DDBJ whole genome shotgun (WGS) entry which is preliminary data.</text>
</comment>
<sequence>MNWVTYPPSLRGCVAGGCPGMSDRADTLQYGAFRRGR</sequence>
<name>A0A839S6V8_9PSEU</name>
<gene>
    <name evidence="1" type="ORF">FHS23_004036</name>
</gene>
<evidence type="ECO:0000313" key="2">
    <source>
        <dbReference type="Proteomes" id="UP000550714"/>
    </source>
</evidence>
<reference evidence="1 2" key="1">
    <citation type="submission" date="2020-08" db="EMBL/GenBank/DDBJ databases">
        <title>Genomic Encyclopedia of Type Strains, Phase III (KMG-III): the genomes of soil and plant-associated and newly described type strains.</title>
        <authorList>
            <person name="Whitman W."/>
        </authorList>
    </citation>
    <scope>NUCLEOTIDE SEQUENCE [LARGE SCALE GENOMIC DNA]</scope>
    <source>
        <strain evidence="1 2">CECT 8577</strain>
    </source>
</reference>
<organism evidence="1 2">
    <name type="scientific">Prauserella isguenensis</name>
    <dbReference type="NCBI Taxonomy" id="1470180"/>
    <lineage>
        <taxon>Bacteria</taxon>
        <taxon>Bacillati</taxon>
        <taxon>Actinomycetota</taxon>
        <taxon>Actinomycetes</taxon>
        <taxon>Pseudonocardiales</taxon>
        <taxon>Pseudonocardiaceae</taxon>
        <taxon>Prauserella</taxon>
    </lineage>
</organism>
<evidence type="ECO:0000313" key="1">
    <source>
        <dbReference type="EMBL" id="MBB3052993.1"/>
    </source>
</evidence>